<dbReference type="PRINTS" id="PR00118">
    <property type="entry name" value="BLACTAMASEA"/>
</dbReference>
<dbReference type="InterPro" id="IPR045155">
    <property type="entry name" value="Beta-lactam_cat"/>
</dbReference>
<feature type="chain" id="PRO_5037606953" description="Beta-lactamase" evidence="8">
    <location>
        <begin position="28"/>
        <end position="286"/>
    </location>
</feature>
<feature type="region of interest" description="Disordered" evidence="7">
    <location>
        <begin position="160"/>
        <end position="179"/>
    </location>
</feature>
<evidence type="ECO:0000256" key="7">
    <source>
        <dbReference type="SAM" id="MobiDB-lite"/>
    </source>
</evidence>
<dbReference type="Gene3D" id="3.40.710.10">
    <property type="entry name" value="DD-peptidase/beta-lactamase superfamily"/>
    <property type="match status" value="1"/>
</dbReference>
<dbReference type="Proteomes" id="UP000663903">
    <property type="component" value="Chromosome"/>
</dbReference>
<dbReference type="GO" id="GO:0030655">
    <property type="term" value="P:beta-lactam antibiotic catabolic process"/>
    <property type="evidence" value="ECO:0007669"/>
    <property type="project" value="InterPro"/>
</dbReference>
<dbReference type="InterPro" id="IPR023650">
    <property type="entry name" value="Beta-lactam_class-A_AS"/>
</dbReference>
<keyword evidence="11" id="KW-1185">Reference proteome</keyword>
<evidence type="ECO:0000256" key="5">
    <source>
        <dbReference type="ARBA" id="ARBA00023251"/>
    </source>
</evidence>
<sequence>MQSLRFRTLRRGAMALAWLLVTASAAASDKVVAAATAVEMRLGARVGLAVFDTASGRQWLHRADERFPMVSTFKTLACASLLDGGQAEQRLLVRASDVLSYAPVTRTLVGHEVAAAELCAITLRTSDNTAANLVLERLGGPRAVTDFVRRIGDTTTRLDRLEPDLNEGAPGDPRDTTTPRAMAHTMQALLLGQALAPADRDQLKQWLRANEVGGPLLRAGLPASWAVADRSGAGGFGTRAVAAVVWPPGRAPAVVAIYLTGTDASMDARNAAIADIARALHEAMVD</sequence>
<evidence type="ECO:0000259" key="9">
    <source>
        <dbReference type="Pfam" id="PF13354"/>
    </source>
</evidence>
<evidence type="ECO:0000256" key="8">
    <source>
        <dbReference type="SAM" id="SignalP"/>
    </source>
</evidence>
<comment type="similarity">
    <text evidence="2 6">Belongs to the class-A beta-lactamase family.</text>
</comment>
<dbReference type="PANTHER" id="PTHR35333:SF3">
    <property type="entry name" value="BETA-LACTAMASE-TYPE TRANSPEPTIDASE FOLD CONTAINING PROTEIN"/>
    <property type="match status" value="1"/>
</dbReference>
<organism evidence="10 11">
    <name type="scientific">Ottowia testudinis</name>
    <dbReference type="NCBI Taxonomy" id="2816950"/>
    <lineage>
        <taxon>Bacteria</taxon>
        <taxon>Pseudomonadati</taxon>
        <taxon>Pseudomonadota</taxon>
        <taxon>Betaproteobacteria</taxon>
        <taxon>Burkholderiales</taxon>
        <taxon>Comamonadaceae</taxon>
        <taxon>Ottowia</taxon>
    </lineage>
</organism>
<dbReference type="GO" id="GO:0008800">
    <property type="term" value="F:beta-lactamase activity"/>
    <property type="evidence" value="ECO:0007669"/>
    <property type="project" value="UniProtKB-UniRule"/>
</dbReference>
<comment type="catalytic activity">
    <reaction evidence="1 6">
        <text>a beta-lactam + H2O = a substituted beta-amino acid</text>
        <dbReference type="Rhea" id="RHEA:20401"/>
        <dbReference type="ChEBI" id="CHEBI:15377"/>
        <dbReference type="ChEBI" id="CHEBI:35627"/>
        <dbReference type="ChEBI" id="CHEBI:140347"/>
        <dbReference type="EC" id="3.5.2.6"/>
    </reaction>
</comment>
<evidence type="ECO:0000313" key="11">
    <source>
        <dbReference type="Proteomes" id="UP000663903"/>
    </source>
</evidence>
<protein>
    <recommendedName>
        <fullName evidence="3 6">Beta-lactamase</fullName>
        <ecNumber evidence="3 6">3.5.2.6</ecNumber>
    </recommendedName>
</protein>
<dbReference type="PANTHER" id="PTHR35333">
    <property type="entry name" value="BETA-LACTAMASE"/>
    <property type="match status" value="1"/>
</dbReference>
<feature type="domain" description="Beta-lactamase class A catalytic" evidence="9">
    <location>
        <begin position="48"/>
        <end position="258"/>
    </location>
</feature>
<keyword evidence="4 6" id="KW-0378">Hydrolase</keyword>
<evidence type="ECO:0000256" key="1">
    <source>
        <dbReference type="ARBA" id="ARBA00001526"/>
    </source>
</evidence>
<proteinExistence type="inferred from homology"/>
<dbReference type="EMBL" id="CP071796">
    <property type="protein sequence ID" value="QTD47305.1"/>
    <property type="molecule type" value="Genomic_DNA"/>
</dbReference>
<dbReference type="RefSeq" id="WP_208011243.1">
    <property type="nucleotide sequence ID" value="NZ_CP071796.1"/>
</dbReference>
<dbReference type="PROSITE" id="PS00146">
    <property type="entry name" value="BETA_LACTAMASE_A"/>
    <property type="match status" value="1"/>
</dbReference>
<dbReference type="SUPFAM" id="SSF56601">
    <property type="entry name" value="beta-lactamase/transpeptidase-like"/>
    <property type="match status" value="1"/>
</dbReference>
<dbReference type="InterPro" id="IPR012338">
    <property type="entry name" value="Beta-lactam/transpept-like"/>
</dbReference>
<dbReference type="NCBIfam" id="NF033103">
    <property type="entry name" value="bla_class_A"/>
    <property type="match status" value="1"/>
</dbReference>
<dbReference type="KEGG" id="otd:J1M35_07450"/>
<keyword evidence="8" id="KW-0732">Signal</keyword>
<feature type="signal peptide" evidence="8">
    <location>
        <begin position="1"/>
        <end position="27"/>
    </location>
</feature>
<dbReference type="InterPro" id="IPR000871">
    <property type="entry name" value="Beta-lactam_class-A"/>
</dbReference>
<evidence type="ECO:0000256" key="3">
    <source>
        <dbReference type="ARBA" id="ARBA00012865"/>
    </source>
</evidence>
<dbReference type="EC" id="3.5.2.6" evidence="3 6"/>
<evidence type="ECO:0000256" key="4">
    <source>
        <dbReference type="ARBA" id="ARBA00022801"/>
    </source>
</evidence>
<name>A0A975CJG1_9BURK</name>
<evidence type="ECO:0000313" key="10">
    <source>
        <dbReference type="EMBL" id="QTD47305.1"/>
    </source>
</evidence>
<dbReference type="Pfam" id="PF13354">
    <property type="entry name" value="Beta-lactamase2"/>
    <property type="match status" value="1"/>
</dbReference>
<accession>A0A975CJG1</accession>
<keyword evidence="5 6" id="KW-0046">Antibiotic resistance</keyword>
<gene>
    <name evidence="10" type="primary">bla</name>
    <name evidence="10" type="ORF">J1M35_07450</name>
</gene>
<evidence type="ECO:0000256" key="2">
    <source>
        <dbReference type="ARBA" id="ARBA00009009"/>
    </source>
</evidence>
<dbReference type="AlphaFoldDB" id="A0A975CJG1"/>
<reference evidence="10" key="1">
    <citation type="submission" date="2021-03" db="EMBL/GenBank/DDBJ databases">
        <title>Ottowia sp. 27C isolated from the cloaca of a Giant Asian pond turtle (Heosemys grandis).</title>
        <authorList>
            <person name="Spergser J."/>
            <person name="Busse H.-J."/>
        </authorList>
    </citation>
    <scope>NUCLEOTIDE SEQUENCE</scope>
    <source>
        <strain evidence="10">27C</strain>
    </source>
</reference>
<dbReference type="GO" id="GO:0046677">
    <property type="term" value="P:response to antibiotic"/>
    <property type="evidence" value="ECO:0007669"/>
    <property type="project" value="UniProtKB-UniRule"/>
</dbReference>
<evidence type="ECO:0000256" key="6">
    <source>
        <dbReference type="RuleBase" id="RU361140"/>
    </source>
</evidence>